<dbReference type="VEuPathDB" id="VectorBase:AMEC000403"/>
<dbReference type="EnsemblMetazoa" id="AMEC000403-RA">
    <property type="protein sequence ID" value="AMEC000403-PA"/>
    <property type="gene ID" value="AMEC000403"/>
</dbReference>
<protein>
    <submittedName>
        <fullName evidence="2">Uncharacterized protein</fullName>
    </submittedName>
</protein>
<proteinExistence type="predicted"/>
<reference evidence="2" key="2">
    <citation type="submission" date="2020-05" db="UniProtKB">
        <authorList>
            <consortium name="EnsemblMetazoa"/>
        </authorList>
    </citation>
    <scope>IDENTIFICATION</scope>
    <source>
        <strain evidence="2">CM1001059</strain>
    </source>
</reference>
<dbReference type="AlphaFoldDB" id="A0A182TDK9"/>
<organism evidence="2 3">
    <name type="scientific">Anopheles melas</name>
    <dbReference type="NCBI Taxonomy" id="34690"/>
    <lineage>
        <taxon>Eukaryota</taxon>
        <taxon>Metazoa</taxon>
        <taxon>Ecdysozoa</taxon>
        <taxon>Arthropoda</taxon>
        <taxon>Hexapoda</taxon>
        <taxon>Insecta</taxon>
        <taxon>Pterygota</taxon>
        <taxon>Neoptera</taxon>
        <taxon>Endopterygota</taxon>
        <taxon>Diptera</taxon>
        <taxon>Nematocera</taxon>
        <taxon>Culicoidea</taxon>
        <taxon>Culicidae</taxon>
        <taxon>Anophelinae</taxon>
        <taxon>Anopheles</taxon>
    </lineage>
</organism>
<dbReference type="Proteomes" id="UP000075902">
    <property type="component" value="Unassembled WGS sequence"/>
</dbReference>
<name>A0A182TDK9_9DIPT</name>
<feature type="region of interest" description="Disordered" evidence="1">
    <location>
        <begin position="1"/>
        <end position="43"/>
    </location>
</feature>
<evidence type="ECO:0000256" key="1">
    <source>
        <dbReference type="SAM" id="MobiDB-lite"/>
    </source>
</evidence>
<keyword evidence="3" id="KW-1185">Reference proteome</keyword>
<accession>A0A182TDK9</accession>
<reference evidence="3" key="1">
    <citation type="submission" date="2014-01" db="EMBL/GenBank/DDBJ databases">
        <title>The Genome Sequence of Anopheles melas CM1001059_A (V2).</title>
        <authorList>
            <consortium name="The Broad Institute Genomics Platform"/>
            <person name="Neafsey D.E."/>
            <person name="Besansky N."/>
            <person name="Howell P."/>
            <person name="Walton C."/>
            <person name="Young S.K."/>
            <person name="Zeng Q."/>
            <person name="Gargeya S."/>
            <person name="Fitzgerald M."/>
            <person name="Haas B."/>
            <person name="Abouelleil A."/>
            <person name="Allen A.W."/>
            <person name="Alvarado L."/>
            <person name="Arachchi H.M."/>
            <person name="Berlin A.M."/>
            <person name="Chapman S.B."/>
            <person name="Gainer-Dewar J."/>
            <person name="Goldberg J."/>
            <person name="Griggs A."/>
            <person name="Gujja S."/>
            <person name="Hansen M."/>
            <person name="Howarth C."/>
            <person name="Imamovic A."/>
            <person name="Ireland A."/>
            <person name="Larimer J."/>
            <person name="McCowan C."/>
            <person name="Murphy C."/>
            <person name="Pearson M."/>
            <person name="Poon T.W."/>
            <person name="Priest M."/>
            <person name="Roberts A."/>
            <person name="Saif S."/>
            <person name="Shea T."/>
            <person name="Sisk P."/>
            <person name="Sykes S."/>
            <person name="Wortman J."/>
            <person name="Nusbaum C."/>
            <person name="Birren B."/>
        </authorList>
    </citation>
    <scope>NUCLEOTIDE SEQUENCE [LARGE SCALE GENOMIC DNA]</scope>
    <source>
        <strain evidence="3">CM1001059</strain>
    </source>
</reference>
<sequence length="103" mass="11366">MFTSVESSPYLRQPPSPILGAGKLSLSSDSNNPHPPNSTIVFNANPGRMIVRKVNTPRGRVGRPVRFQMTHEHLLQVTPLATLLGDLQLNLRHVLLQLAHADE</sequence>
<evidence type="ECO:0000313" key="3">
    <source>
        <dbReference type="Proteomes" id="UP000075902"/>
    </source>
</evidence>
<evidence type="ECO:0000313" key="2">
    <source>
        <dbReference type="EnsemblMetazoa" id="AMEC000403-PA"/>
    </source>
</evidence>